<protein>
    <recommendedName>
        <fullName evidence="8">Magnesium transport protein CorA</fullName>
    </recommendedName>
</protein>
<keyword evidence="4 8" id="KW-1003">Cell membrane</keyword>
<dbReference type="InterPro" id="IPR002523">
    <property type="entry name" value="MgTranspt_CorA/ZnTranspt_ZntB"/>
</dbReference>
<evidence type="ECO:0000256" key="3">
    <source>
        <dbReference type="ARBA" id="ARBA00022448"/>
    </source>
</evidence>
<sequence>MTEKSSARRHGRRRVKRSPVGSSPGTLIADPSASKPALSVTVMSASGFKTFQDVSPDDIRRLKSEWPTIWVDCVGLGDVGLIADLGKIFDLHALALEDTVNTGQRPKSDFYDEHGFVVLYAIDDDENHRFEQIAVFFGDGFVLTFGERPGDPFDPVRKRIEVNGGNRLRARKADYLAYALIDAVIDSYFPRIEAIGAEIDQVEDEIMECWEHAQMGALHHARHDLIVLKRWLWPLRDAISGLIRADATYLTAETKLYLRDTLDHVSSQIEITETYRETVTSLIEMHMSMAQAKTNEVINLLTIVSTIFIPLTFLAGVWGMNFDHEASPWNMPELHWYYGYPAALATMAVIGVLLFLYFRWRRWL</sequence>
<dbReference type="Gene3D" id="3.30.460.20">
    <property type="entry name" value="CorA soluble domain-like"/>
    <property type="match status" value="1"/>
</dbReference>
<evidence type="ECO:0000256" key="8">
    <source>
        <dbReference type="RuleBase" id="RU362010"/>
    </source>
</evidence>
<keyword evidence="5 8" id="KW-0812">Transmembrane</keyword>
<accession>A0ABS5RR17</accession>
<organism evidence="10 11">
    <name type="scientific">Tianweitania aestuarii</name>
    <dbReference type="NCBI Taxonomy" id="2814886"/>
    <lineage>
        <taxon>Bacteria</taxon>
        <taxon>Pseudomonadati</taxon>
        <taxon>Pseudomonadota</taxon>
        <taxon>Alphaproteobacteria</taxon>
        <taxon>Hyphomicrobiales</taxon>
        <taxon>Phyllobacteriaceae</taxon>
        <taxon>Tianweitania</taxon>
    </lineage>
</organism>
<dbReference type="Proteomes" id="UP001297272">
    <property type="component" value="Unassembled WGS sequence"/>
</dbReference>
<dbReference type="EMBL" id="JAFMNX010000001">
    <property type="protein sequence ID" value="MBS9719225.1"/>
    <property type="molecule type" value="Genomic_DNA"/>
</dbReference>
<keyword evidence="8" id="KW-0460">Magnesium</keyword>
<evidence type="ECO:0000313" key="10">
    <source>
        <dbReference type="EMBL" id="MBS9719225.1"/>
    </source>
</evidence>
<keyword evidence="6 8" id="KW-1133">Transmembrane helix</keyword>
<dbReference type="InterPro" id="IPR045861">
    <property type="entry name" value="CorA_cytoplasmic_dom"/>
</dbReference>
<evidence type="ECO:0000256" key="1">
    <source>
        <dbReference type="ARBA" id="ARBA00004651"/>
    </source>
</evidence>
<dbReference type="PANTHER" id="PTHR46494">
    <property type="entry name" value="CORA FAMILY METAL ION TRANSPORTER (EUROFUNG)"/>
    <property type="match status" value="1"/>
</dbReference>
<evidence type="ECO:0000256" key="6">
    <source>
        <dbReference type="ARBA" id="ARBA00022989"/>
    </source>
</evidence>
<dbReference type="NCBIfam" id="TIGR00383">
    <property type="entry name" value="corA"/>
    <property type="match status" value="1"/>
</dbReference>
<reference evidence="10 11" key="1">
    <citation type="submission" date="2021-03" db="EMBL/GenBank/DDBJ databases">
        <title>Tianweitania aestuarii sp. nov., isolated from a tidal flat.</title>
        <authorList>
            <person name="Park S."/>
            <person name="Yoon J.-H."/>
        </authorList>
    </citation>
    <scope>NUCLEOTIDE SEQUENCE [LARGE SCALE GENOMIC DNA]</scope>
    <source>
        <strain evidence="10 11">BSSL-BM11</strain>
    </source>
</reference>
<dbReference type="PANTHER" id="PTHR46494:SF1">
    <property type="entry name" value="CORA FAMILY METAL ION TRANSPORTER (EUROFUNG)"/>
    <property type="match status" value="1"/>
</dbReference>
<evidence type="ECO:0000256" key="7">
    <source>
        <dbReference type="ARBA" id="ARBA00023136"/>
    </source>
</evidence>
<dbReference type="Gene3D" id="1.20.58.340">
    <property type="entry name" value="Magnesium transport protein CorA, transmembrane region"/>
    <property type="match status" value="2"/>
</dbReference>
<comment type="caution">
    <text evidence="10">The sequence shown here is derived from an EMBL/GenBank/DDBJ whole genome shotgun (WGS) entry which is preliminary data.</text>
</comment>
<feature type="region of interest" description="Disordered" evidence="9">
    <location>
        <begin position="1"/>
        <end position="32"/>
    </location>
</feature>
<dbReference type="InterPro" id="IPR004488">
    <property type="entry name" value="Mg/Co-transport_prot_CorA"/>
</dbReference>
<evidence type="ECO:0000313" key="11">
    <source>
        <dbReference type="Proteomes" id="UP001297272"/>
    </source>
</evidence>
<evidence type="ECO:0000256" key="9">
    <source>
        <dbReference type="SAM" id="MobiDB-lite"/>
    </source>
</evidence>
<dbReference type="RefSeq" id="WP_213982899.1">
    <property type="nucleotide sequence ID" value="NZ_JAFMNX010000001.1"/>
</dbReference>
<keyword evidence="7 8" id="KW-0472">Membrane</keyword>
<feature type="transmembrane region" description="Helical" evidence="8">
    <location>
        <begin position="338"/>
        <end position="358"/>
    </location>
</feature>
<dbReference type="InterPro" id="IPR045863">
    <property type="entry name" value="CorA_TM1_TM2"/>
</dbReference>
<keyword evidence="11" id="KW-1185">Reference proteome</keyword>
<feature type="compositionally biased region" description="Basic residues" evidence="9">
    <location>
        <begin position="7"/>
        <end position="17"/>
    </location>
</feature>
<gene>
    <name evidence="8 10" type="primary">corA</name>
    <name evidence="10" type="ORF">JYU29_00820</name>
</gene>
<comment type="subcellular location">
    <subcellularLocation>
        <location evidence="1">Cell membrane</location>
        <topology evidence="1">Multi-pass membrane protein</topology>
    </subcellularLocation>
    <subcellularLocation>
        <location evidence="8">Membrane</location>
        <topology evidence="8">Multi-pass membrane protein</topology>
    </subcellularLocation>
</comment>
<proteinExistence type="inferred from homology"/>
<evidence type="ECO:0000256" key="5">
    <source>
        <dbReference type="ARBA" id="ARBA00022692"/>
    </source>
</evidence>
<dbReference type="SUPFAM" id="SSF144083">
    <property type="entry name" value="Magnesium transport protein CorA, transmembrane region"/>
    <property type="match status" value="1"/>
</dbReference>
<evidence type="ECO:0000256" key="2">
    <source>
        <dbReference type="ARBA" id="ARBA00009765"/>
    </source>
</evidence>
<comment type="similarity">
    <text evidence="2 8">Belongs to the CorA metal ion transporter (MIT) (TC 1.A.35) family.</text>
</comment>
<comment type="function">
    <text evidence="8">Mediates influx of magnesium ions.</text>
</comment>
<dbReference type="CDD" id="cd12828">
    <property type="entry name" value="TmCorA-like_1"/>
    <property type="match status" value="1"/>
</dbReference>
<name>A0ABS5RR17_9HYPH</name>
<keyword evidence="8" id="KW-0406">Ion transport</keyword>
<dbReference type="Pfam" id="PF01544">
    <property type="entry name" value="CorA"/>
    <property type="match status" value="1"/>
</dbReference>
<dbReference type="SUPFAM" id="SSF143865">
    <property type="entry name" value="CorA soluble domain-like"/>
    <property type="match status" value="1"/>
</dbReference>
<evidence type="ECO:0000256" key="4">
    <source>
        <dbReference type="ARBA" id="ARBA00022475"/>
    </source>
</evidence>
<keyword evidence="3 8" id="KW-0813">Transport</keyword>
<feature type="transmembrane region" description="Helical" evidence="8">
    <location>
        <begin position="297"/>
        <end position="318"/>
    </location>
</feature>